<dbReference type="PANTHER" id="PTHR33529:SF6">
    <property type="entry name" value="YJGP_YJGQ FAMILY PERMEASE"/>
    <property type="match status" value="1"/>
</dbReference>
<name>A0A438AJX2_9RHOB</name>
<feature type="transmembrane region" description="Helical" evidence="7">
    <location>
        <begin position="12"/>
        <end position="29"/>
    </location>
</feature>
<feature type="region of interest" description="Disordered" evidence="6">
    <location>
        <begin position="363"/>
        <end position="442"/>
    </location>
</feature>
<keyword evidence="4 7" id="KW-1133">Transmembrane helix</keyword>
<dbReference type="GO" id="GO:0055085">
    <property type="term" value="P:transmembrane transport"/>
    <property type="evidence" value="ECO:0007669"/>
    <property type="project" value="InterPro"/>
</dbReference>
<dbReference type="EMBL" id="RQXX01000002">
    <property type="protein sequence ID" value="RVV98936.1"/>
    <property type="molecule type" value="Genomic_DNA"/>
</dbReference>
<dbReference type="GO" id="GO:0015920">
    <property type="term" value="P:lipopolysaccharide transport"/>
    <property type="evidence" value="ECO:0007669"/>
    <property type="project" value="TreeGrafter"/>
</dbReference>
<dbReference type="OrthoDB" id="8477889at2"/>
<keyword evidence="9" id="KW-1185">Reference proteome</keyword>
<evidence type="ECO:0000256" key="2">
    <source>
        <dbReference type="ARBA" id="ARBA00022475"/>
    </source>
</evidence>
<accession>A0A438AJX2</accession>
<feature type="compositionally biased region" description="Low complexity" evidence="6">
    <location>
        <begin position="425"/>
        <end position="442"/>
    </location>
</feature>
<feature type="transmembrane region" description="Helical" evidence="7">
    <location>
        <begin position="60"/>
        <end position="78"/>
    </location>
</feature>
<dbReference type="AlphaFoldDB" id="A0A438AJX2"/>
<dbReference type="NCBIfam" id="TIGR04407">
    <property type="entry name" value="LptF_YjgP"/>
    <property type="match status" value="1"/>
</dbReference>
<dbReference type="InterPro" id="IPR005495">
    <property type="entry name" value="LptG/LptF_permease"/>
</dbReference>
<evidence type="ECO:0000256" key="6">
    <source>
        <dbReference type="SAM" id="MobiDB-lite"/>
    </source>
</evidence>
<protein>
    <submittedName>
        <fullName evidence="8">LPS export ABC transporter permease LptF</fullName>
    </submittedName>
</protein>
<organism evidence="8 9">
    <name type="scientific">Mesobaculum littorinae</name>
    <dbReference type="NCBI Taxonomy" id="2486419"/>
    <lineage>
        <taxon>Bacteria</taxon>
        <taxon>Pseudomonadati</taxon>
        <taxon>Pseudomonadota</taxon>
        <taxon>Alphaproteobacteria</taxon>
        <taxon>Rhodobacterales</taxon>
        <taxon>Roseobacteraceae</taxon>
        <taxon>Mesobaculum</taxon>
    </lineage>
</organism>
<dbReference type="InterPro" id="IPR030922">
    <property type="entry name" value="LptF"/>
</dbReference>
<dbReference type="RefSeq" id="WP_127906170.1">
    <property type="nucleotide sequence ID" value="NZ_RQXX01000002.1"/>
</dbReference>
<evidence type="ECO:0000313" key="9">
    <source>
        <dbReference type="Proteomes" id="UP000285908"/>
    </source>
</evidence>
<dbReference type="Pfam" id="PF03739">
    <property type="entry name" value="LptF_LptG"/>
    <property type="match status" value="1"/>
</dbReference>
<reference evidence="8 9" key="1">
    <citation type="submission" date="2018-11" db="EMBL/GenBank/DDBJ databases">
        <title>Mesobaculum littorinae gen. nov., sp. nov., isolated from Littorina scabra that represents a novel genus of the order Rhodobacteraceae.</title>
        <authorList>
            <person name="Li F."/>
        </authorList>
    </citation>
    <scope>NUCLEOTIDE SEQUENCE [LARGE SCALE GENOMIC DNA]</scope>
    <source>
        <strain evidence="8 9">M0103</strain>
    </source>
</reference>
<evidence type="ECO:0000256" key="7">
    <source>
        <dbReference type="SAM" id="Phobius"/>
    </source>
</evidence>
<dbReference type="PANTHER" id="PTHR33529">
    <property type="entry name" value="SLR0882 PROTEIN-RELATED"/>
    <property type="match status" value="1"/>
</dbReference>
<evidence type="ECO:0000256" key="5">
    <source>
        <dbReference type="ARBA" id="ARBA00023136"/>
    </source>
</evidence>
<feature type="transmembrane region" description="Helical" evidence="7">
    <location>
        <begin position="99"/>
        <end position="122"/>
    </location>
</feature>
<proteinExistence type="predicted"/>
<evidence type="ECO:0000256" key="4">
    <source>
        <dbReference type="ARBA" id="ARBA00022989"/>
    </source>
</evidence>
<feature type="transmembrane region" description="Helical" evidence="7">
    <location>
        <begin position="341"/>
        <end position="358"/>
    </location>
</feature>
<comment type="subcellular location">
    <subcellularLocation>
        <location evidence="1">Cell membrane</location>
        <topology evidence="1">Multi-pass membrane protein</topology>
    </subcellularLocation>
</comment>
<dbReference type="Proteomes" id="UP000285908">
    <property type="component" value="Unassembled WGS sequence"/>
</dbReference>
<dbReference type="GO" id="GO:0043190">
    <property type="term" value="C:ATP-binding cassette (ABC) transporter complex"/>
    <property type="evidence" value="ECO:0007669"/>
    <property type="project" value="InterPro"/>
</dbReference>
<gene>
    <name evidence="8" type="primary">lptF</name>
    <name evidence="8" type="ORF">EKE94_08620</name>
</gene>
<keyword evidence="5 7" id="KW-0472">Membrane</keyword>
<keyword evidence="3 7" id="KW-0812">Transmembrane</keyword>
<evidence type="ECO:0000256" key="3">
    <source>
        <dbReference type="ARBA" id="ARBA00022692"/>
    </source>
</evidence>
<comment type="caution">
    <text evidence="8">The sequence shown here is derived from an EMBL/GenBank/DDBJ whole genome shotgun (WGS) entry which is preliminary data.</text>
</comment>
<keyword evidence="2" id="KW-1003">Cell membrane</keyword>
<feature type="transmembrane region" description="Helical" evidence="7">
    <location>
        <begin position="283"/>
        <end position="302"/>
    </location>
</feature>
<evidence type="ECO:0000313" key="8">
    <source>
        <dbReference type="EMBL" id="RVV98936.1"/>
    </source>
</evidence>
<evidence type="ECO:0000256" key="1">
    <source>
        <dbReference type="ARBA" id="ARBA00004651"/>
    </source>
</evidence>
<sequence>MTRIDRYLLSQFLWLFGFFSLVLVLVYWINRAVGLFDMLIANGQSAGVFLEFSLLALPNVIRLVLPVSAFAAAVYVTNRLAAESELVAMQAQGASPARLARPVATFGLIAMLLVLALTNLLVPASLSQLAVRTSEVAQNLTARLLKDGEFLHPAEGLTFYIREITPEGEMRDIFLSDRRDPQNRVDYTAASALLLRSDGAPTLVMRDGLIQSLAPEGQRLATTAFQSFTYDMTGLMQAGGDRDVEPEDLSTWELLSRTEAVARRTDTPVPEVLSEVHSRFTQAIKALSAPLLGFAILMSAGFSRFGMWRQILAAIGAVVAMEALDAAAADMAERGPDLWGLRYIPALVALALACGLLWRAGRPGRAPKQPPASGQDDGPNGGRDDGADDGPDDPSNARAGHVPGTGVTGAAEPARDGASHRGPARADAAAARPRDQAAGGPA</sequence>